<keyword evidence="1" id="KW-0732">Signal</keyword>
<protein>
    <recommendedName>
        <fullName evidence="4">Tat pathway signal sequence domain protein</fullName>
    </recommendedName>
</protein>
<gene>
    <name evidence="2" type="ORF">WMO64_00850</name>
</gene>
<organism evidence="2 3">
    <name type="scientific">Pseudoflavonifractor intestinihominis</name>
    <dbReference type="NCBI Taxonomy" id="3133171"/>
    <lineage>
        <taxon>Bacteria</taxon>
        <taxon>Bacillati</taxon>
        <taxon>Bacillota</taxon>
        <taxon>Clostridia</taxon>
        <taxon>Eubacteriales</taxon>
        <taxon>Oscillospiraceae</taxon>
        <taxon>Pseudoflavonifractor</taxon>
    </lineage>
</organism>
<proteinExistence type="predicted"/>
<feature type="chain" id="PRO_5047378884" description="Tat pathway signal sequence domain protein" evidence="1">
    <location>
        <begin position="30"/>
        <end position="166"/>
    </location>
</feature>
<name>A0ABV1E3X5_9FIRM</name>
<sequence length="166" mass="18513">MKHTVRRHQLKTAVVLAAACILLVGTATATYTADVGGIQRTVQLWIHGDQTTATIQIADDGSYRLEYPDENGEIQEQSGGGVAFNPDGSERPLTEEEILEELSMPDVEYQENGSVWVYWCGQSIDITDRFENGVCYVKLENSQDTLYMTVEYGNGYTTSPHRYVIP</sequence>
<comment type="caution">
    <text evidence="2">The sequence shown here is derived from an EMBL/GenBank/DDBJ whole genome shotgun (WGS) entry which is preliminary data.</text>
</comment>
<dbReference type="Proteomes" id="UP001464378">
    <property type="component" value="Unassembled WGS sequence"/>
</dbReference>
<reference evidence="2 3" key="1">
    <citation type="submission" date="2024-03" db="EMBL/GenBank/DDBJ databases">
        <title>Human intestinal bacterial collection.</title>
        <authorList>
            <person name="Pauvert C."/>
            <person name="Hitch T.C.A."/>
            <person name="Clavel T."/>
        </authorList>
    </citation>
    <scope>NUCLEOTIDE SEQUENCE [LARGE SCALE GENOMIC DNA]</scope>
    <source>
        <strain evidence="2 3">CLA-AP-H29</strain>
    </source>
</reference>
<evidence type="ECO:0000313" key="3">
    <source>
        <dbReference type="Proteomes" id="UP001464378"/>
    </source>
</evidence>
<dbReference type="RefSeq" id="WP_349230690.1">
    <property type="nucleotide sequence ID" value="NZ_JBBMFK010000001.1"/>
</dbReference>
<dbReference type="EMBL" id="JBBMFK010000001">
    <property type="protein sequence ID" value="MEQ2442014.1"/>
    <property type="molecule type" value="Genomic_DNA"/>
</dbReference>
<evidence type="ECO:0008006" key="4">
    <source>
        <dbReference type="Google" id="ProtNLM"/>
    </source>
</evidence>
<evidence type="ECO:0000256" key="1">
    <source>
        <dbReference type="SAM" id="SignalP"/>
    </source>
</evidence>
<accession>A0ABV1E3X5</accession>
<evidence type="ECO:0000313" key="2">
    <source>
        <dbReference type="EMBL" id="MEQ2442014.1"/>
    </source>
</evidence>
<feature type="signal peptide" evidence="1">
    <location>
        <begin position="1"/>
        <end position="29"/>
    </location>
</feature>
<keyword evidence="3" id="KW-1185">Reference proteome</keyword>